<evidence type="ECO:0000313" key="2">
    <source>
        <dbReference type="Proteomes" id="UP000017836"/>
    </source>
</evidence>
<proteinExistence type="predicted"/>
<dbReference type="Proteomes" id="UP000017836">
    <property type="component" value="Unassembled WGS sequence"/>
</dbReference>
<reference evidence="2" key="1">
    <citation type="journal article" date="2013" name="Science">
        <title>The Amborella genome and the evolution of flowering plants.</title>
        <authorList>
            <consortium name="Amborella Genome Project"/>
        </authorList>
    </citation>
    <scope>NUCLEOTIDE SEQUENCE [LARGE SCALE GENOMIC DNA]</scope>
</reference>
<accession>W1PC98</accession>
<dbReference type="AlphaFoldDB" id="W1PC98"/>
<protein>
    <submittedName>
        <fullName evidence="1">Uncharacterized protein</fullName>
    </submittedName>
</protein>
<sequence length="114" mass="13426">MGGRRRKKSERKTYVTVQRQSFNIKDLKLVPLNTWDEEIQFFNIEDLKQNVVCDPSEEEFEDTLPPQGEISQLDGLRNLSISYTKGEDQVEQIRRMKTKNMKIVIKFQDNSANM</sequence>
<dbReference type="EMBL" id="KI394011">
    <property type="protein sequence ID" value="ERN05578.1"/>
    <property type="molecule type" value="Genomic_DNA"/>
</dbReference>
<keyword evidence="2" id="KW-1185">Reference proteome</keyword>
<gene>
    <name evidence="1" type="ORF">AMTR_s00007p00268180</name>
</gene>
<dbReference type="Gramene" id="ERN05578">
    <property type="protein sequence ID" value="ERN05578"/>
    <property type="gene ID" value="AMTR_s00007p00268180"/>
</dbReference>
<name>W1PC98_AMBTC</name>
<organism evidence="1 2">
    <name type="scientific">Amborella trichopoda</name>
    <dbReference type="NCBI Taxonomy" id="13333"/>
    <lineage>
        <taxon>Eukaryota</taxon>
        <taxon>Viridiplantae</taxon>
        <taxon>Streptophyta</taxon>
        <taxon>Embryophyta</taxon>
        <taxon>Tracheophyta</taxon>
        <taxon>Spermatophyta</taxon>
        <taxon>Magnoliopsida</taxon>
        <taxon>Amborellales</taxon>
        <taxon>Amborellaceae</taxon>
        <taxon>Amborella</taxon>
    </lineage>
</organism>
<dbReference type="HOGENOM" id="CLU_2124395_0_0_1"/>
<evidence type="ECO:0000313" key="1">
    <source>
        <dbReference type="EMBL" id="ERN05578.1"/>
    </source>
</evidence>